<protein>
    <submittedName>
        <fullName evidence="1">Uncharacterized protein</fullName>
    </submittedName>
</protein>
<evidence type="ECO:0000313" key="2">
    <source>
        <dbReference type="Proteomes" id="UP000410984"/>
    </source>
</evidence>
<organism evidence="1 2">
    <name type="scientific">Methylobacterium symbioticum</name>
    <dbReference type="NCBI Taxonomy" id="2584084"/>
    <lineage>
        <taxon>Bacteria</taxon>
        <taxon>Pseudomonadati</taxon>
        <taxon>Pseudomonadota</taxon>
        <taxon>Alphaproteobacteria</taxon>
        <taxon>Hyphomicrobiales</taxon>
        <taxon>Methylobacteriaceae</taxon>
        <taxon>Methylobacterium</taxon>
    </lineage>
</organism>
<proteinExistence type="predicted"/>
<gene>
    <name evidence="1" type="ORF">MET9862_04741</name>
</gene>
<dbReference type="RefSeq" id="WP_142585288.1">
    <property type="nucleotide sequence ID" value="NZ_CABFPH010000103.1"/>
</dbReference>
<reference evidence="1 2" key="1">
    <citation type="submission" date="2019-06" db="EMBL/GenBank/DDBJ databases">
        <authorList>
            <person name="Rodrigo-Torres L."/>
            <person name="Arahal R. D."/>
            <person name="Lucena T."/>
        </authorList>
    </citation>
    <scope>NUCLEOTIDE SEQUENCE [LARGE SCALE GENOMIC DNA]</scope>
    <source>
        <strain evidence="1 2">SB0023/3</strain>
    </source>
</reference>
<dbReference type="OrthoDB" id="8155933at2"/>
<dbReference type="AlphaFoldDB" id="A0A509EIA6"/>
<name>A0A509EIA6_9HYPH</name>
<evidence type="ECO:0000313" key="1">
    <source>
        <dbReference type="EMBL" id="VUD74116.1"/>
    </source>
</evidence>
<accession>A0A509EIA6</accession>
<dbReference type="Proteomes" id="UP000410984">
    <property type="component" value="Unassembled WGS sequence"/>
</dbReference>
<keyword evidence="2" id="KW-1185">Reference proteome</keyword>
<sequence>MVAEPLNKDCFRPPKRAAQERIARGFTEHGQNGGMSQVQQVHLSPGQTYYRFCDAARFAKDPAGAASGGWWIDYEVFLRIRNAARDSATMRDYAARHGQAGLSYAAKLYLAVPYEWGDCGTIVVAQLKTRLDAFRGRGLTAYLDGTDPRDGGAKYTPMQDATISQLYIPELRSHFATAFTIVEKGPATAFV</sequence>
<dbReference type="EMBL" id="CABFPH010000103">
    <property type="protein sequence ID" value="VUD74116.1"/>
    <property type="molecule type" value="Genomic_DNA"/>
</dbReference>